<dbReference type="Proteomes" id="UP001458880">
    <property type="component" value="Unassembled WGS sequence"/>
</dbReference>
<keyword evidence="2" id="KW-1185">Reference proteome</keyword>
<organism evidence="1 2">
    <name type="scientific">Popillia japonica</name>
    <name type="common">Japanese beetle</name>
    <dbReference type="NCBI Taxonomy" id="7064"/>
    <lineage>
        <taxon>Eukaryota</taxon>
        <taxon>Metazoa</taxon>
        <taxon>Ecdysozoa</taxon>
        <taxon>Arthropoda</taxon>
        <taxon>Hexapoda</taxon>
        <taxon>Insecta</taxon>
        <taxon>Pterygota</taxon>
        <taxon>Neoptera</taxon>
        <taxon>Endopterygota</taxon>
        <taxon>Coleoptera</taxon>
        <taxon>Polyphaga</taxon>
        <taxon>Scarabaeiformia</taxon>
        <taxon>Scarabaeidae</taxon>
        <taxon>Rutelinae</taxon>
        <taxon>Popillia</taxon>
    </lineage>
</organism>
<proteinExistence type="predicted"/>
<accession>A0AAW1MGK5</accession>
<name>A0AAW1MGK5_POPJA</name>
<reference evidence="1 2" key="1">
    <citation type="journal article" date="2024" name="BMC Genomics">
        <title>De novo assembly and annotation of Popillia japonica's genome with initial clues to its potential as an invasive pest.</title>
        <authorList>
            <person name="Cucini C."/>
            <person name="Boschi S."/>
            <person name="Funari R."/>
            <person name="Cardaioli E."/>
            <person name="Iannotti N."/>
            <person name="Marturano G."/>
            <person name="Paoli F."/>
            <person name="Bruttini M."/>
            <person name="Carapelli A."/>
            <person name="Frati F."/>
            <person name="Nardi F."/>
        </authorList>
    </citation>
    <scope>NUCLEOTIDE SEQUENCE [LARGE SCALE GENOMIC DNA]</scope>
    <source>
        <strain evidence="1">DMR45628</strain>
    </source>
</reference>
<comment type="caution">
    <text evidence="1">The sequence shown here is derived from an EMBL/GenBank/DDBJ whole genome shotgun (WGS) entry which is preliminary data.</text>
</comment>
<dbReference type="AlphaFoldDB" id="A0AAW1MGK5"/>
<evidence type="ECO:0000313" key="1">
    <source>
        <dbReference type="EMBL" id="KAK9745306.1"/>
    </source>
</evidence>
<gene>
    <name evidence="1" type="ORF">QE152_g7061</name>
</gene>
<protein>
    <submittedName>
        <fullName evidence="1">Uncharacterized protein</fullName>
    </submittedName>
</protein>
<dbReference type="EMBL" id="JASPKY010000050">
    <property type="protein sequence ID" value="KAK9745306.1"/>
    <property type="molecule type" value="Genomic_DNA"/>
</dbReference>
<sequence>MPRKQRRKICPEPYTIHEIQKKILKREERKRLDFECLGYKNKYRDENYRIYENKKSQFIEAGKKYQEMNKLALLTNKVKLEDAYETLNFDFLEEIPEENIFDERFAQTGRVLRKRTERPLHRMPDTDQGLICVTGPWFRRYLILNKFIQVARSIIYYGRLLKNLMKLRLLNEENVLEYETNRKQCNNVSYAEIFDKFL</sequence>
<evidence type="ECO:0000313" key="2">
    <source>
        <dbReference type="Proteomes" id="UP001458880"/>
    </source>
</evidence>